<sequence>MGCDWNQAQNLHLKTTNQPNTEASEDLLPKPSNYVYKRGIGNSNDKNKNEQANLDNVLIKMRNVFQDPKFDPIKSQSVIDALHGQLATIGFLEKGVKSHEDDGFSKLYSTVQEILMASVAAAESLQKYSGSEDPVHVLLYKVTKLYLSALALFDARGTLDLRVDGFDVHMLRLRRCLFKFVKEFIKLSHVSSEELLMFQTQALLVDATLRKLEVDLPRLSIKPV</sequence>
<dbReference type="AlphaFoldDB" id="A0A8H7GQ80"/>
<gene>
    <name evidence="1" type="ORF">HF325_004450</name>
</gene>
<accession>A0A8H7GQ80</accession>
<organism evidence="1 2">
    <name type="scientific">Metschnikowia pulcherrima</name>
    <dbReference type="NCBI Taxonomy" id="27326"/>
    <lineage>
        <taxon>Eukaryota</taxon>
        <taxon>Fungi</taxon>
        <taxon>Dikarya</taxon>
        <taxon>Ascomycota</taxon>
        <taxon>Saccharomycotina</taxon>
        <taxon>Pichiomycetes</taxon>
        <taxon>Metschnikowiaceae</taxon>
        <taxon>Metschnikowia</taxon>
    </lineage>
</organism>
<dbReference type="EMBL" id="JACBPP010000006">
    <property type="protein sequence ID" value="KAF8000661.1"/>
    <property type="molecule type" value="Genomic_DNA"/>
</dbReference>
<evidence type="ECO:0000313" key="1">
    <source>
        <dbReference type="EMBL" id="KAF8000661.1"/>
    </source>
</evidence>
<proteinExistence type="predicted"/>
<protein>
    <submittedName>
        <fullName evidence="1">Uncharacterized protein</fullName>
    </submittedName>
</protein>
<keyword evidence="2" id="KW-1185">Reference proteome</keyword>
<evidence type="ECO:0000313" key="2">
    <source>
        <dbReference type="Proteomes" id="UP000649328"/>
    </source>
</evidence>
<comment type="caution">
    <text evidence="1">The sequence shown here is derived from an EMBL/GenBank/DDBJ whole genome shotgun (WGS) entry which is preliminary data.</text>
</comment>
<dbReference type="Proteomes" id="UP000649328">
    <property type="component" value="Unassembled WGS sequence"/>
</dbReference>
<name>A0A8H7GQ80_9ASCO</name>
<reference evidence="1" key="1">
    <citation type="submission" date="2020-10" db="EMBL/GenBank/DDBJ databases">
        <title>The Whole-Genome Sequence of Metschnikowia persimmonesis, a Novel Endophytic Yeast Species Isolated from Medicinal Plant Diospyros kaki Thumb.</title>
        <authorList>
            <person name="Rahmat E."/>
            <person name="Kang Y."/>
        </authorList>
    </citation>
    <scope>NUCLEOTIDE SEQUENCE</scope>
    <source>
        <strain evidence="1">KIOM G15050</strain>
    </source>
</reference>